<comment type="similarity">
    <text evidence="3 10">Belongs to the FliL family.</text>
</comment>
<evidence type="ECO:0000313" key="12">
    <source>
        <dbReference type="EMBL" id="MBO0476965.1"/>
    </source>
</evidence>
<keyword evidence="8 10" id="KW-1133">Transmembrane helix</keyword>
<feature type="compositionally biased region" description="Basic and acidic residues" evidence="11">
    <location>
        <begin position="1"/>
        <end position="13"/>
    </location>
</feature>
<comment type="caution">
    <text evidence="12">The sequence shown here is derived from an EMBL/GenBank/DDBJ whole genome shotgun (WGS) entry which is preliminary data.</text>
</comment>
<evidence type="ECO:0000256" key="11">
    <source>
        <dbReference type="SAM" id="MobiDB-lite"/>
    </source>
</evidence>
<comment type="function">
    <text evidence="1 10">Controls the rotational direction of flagella during chemotaxis.</text>
</comment>
<keyword evidence="12" id="KW-0282">Flagellum</keyword>
<name>A0ABS3HT83_9ENTE</name>
<keyword evidence="4 10" id="KW-1003">Cell membrane</keyword>
<keyword evidence="5 10" id="KW-0145">Chemotaxis</keyword>
<evidence type="ECO:0000256" key="3">
    <source>
        <dbReference type="ARBA" id="ARBA00008281"/>
    </source>
</evidence>
<dbReference type="InterPro" id="IPR005503">
    <property type="entry name" value="FliL"/>
</dbReference>
<dbReference type="Pfam" id="PF03748">
    <property type="entry name" value="FliL"/>
    <property type="match status" value="1"/>
</dbReference>
<reference evidence="12 13" key="1">
    <citation type="submission" date="2021-03" db="EMBL/GenBank/DDBJ databases">
        <title>Enterococcal diversity collection.</title>
        <authorList>
            <person name="Gilmore M.S."/>
            <person name="Schwartzman J."/>
            <person name="Van Tyne D."/>
            <person name="Martin M."/>
            <person name="Earl A.M."/>
            <person name="Manson A.L."/>
            <person name="Straub T."/>
            <person name="Salamzade R."/>
            <person name="Saavedra J."/>
            <person name="Lebreton F."/>
            <person name="Prichula J."/>
            <person name="Schaufler K."/>
            <person name="Gaca A."/>
            <person name="Sgardioli B."/>
            <person name="Wagenaar J."/>
            <person name="Strong T."/>
        </authorList>
    </citation>
    <scope>NUCLEOTIDE SEQUENCE [LARGE SCALE GENOMIC DNA]</scope>
    <source>
        <strain evidence="12 13">DIV0080</strain>
    </source>
</reference>
<dbReference type="EMBL" id="JAFLVX010000018">
    <property type="protein sequence ID" value="MBO0476965.1"/>
    <property type="molecule type" value="Genomic_DNA"/>
</dbReference>
<evidence type="ECO:0000313" key="13">
    <source>
        <dbReference type="Proteomes" id="UP000664857"/>
    </source>
</evidence>
<organism evidence="12 13">
    <name type="scientific">Candidatus Vagococcus giribetii</name>
    <dbReference type="NCBI Taxonomy" id="2230876"/>
    <lineage>
        <taxon>Bacteria</taxon>
        <taxon>Bacillati</taxon>
        <taxon>Bacillota</taxon>
        <taxon>Bacilli</taxon>
        <taxon>Lactobacillales</taxon>
        <taxon>Enterococcaceae</taxon>
        <taxon>Vagococcus</taxon>
    </lineage>
</organism>
<dbReference type="RefSeq" id="WP_206966471.1">
    <property type="nucleotide sequence ID" value="NZ_JAFLVX010000018.1"/>
</dbReference>
<evidence type="ECO:0000256" key="4">
    <source>
        <dbReference type="ARBA" id="ARBA00022475"/>
    </source>
</evidence>
<dbReference type="PANTHER" id="PTHR35091">
    <property type="entry name" value="FLAGELLAR PROTEIN FLIL"/>
    <property type="match status" value="1"/>
</dbReference>
<keyword evidence="9 10" id="KW-0472">Membrane</keyword>
<dbReference type="Proteomes" id="UP000664857">
    <property type="component" value="Unassembled WGS sequence"/>
</dbReference>
<accession>A0ABS3HT83</accession>
<keyword evidence="12" id="KW-0969">Cilium</keyword>
<evidence type="ECO:0000256" key="2">
    <source>
        <dbReference type="ARBA" id="ARBA00004162"/>
    </source>
</evidence>
<keyword evidence="6 10" id="KW-0812">Transmembrane</keyword>
<evidence type="ECO:0000256" key="6">
    <source>
        <dbReference type="ARBA" id="ARBA00022692"/>
    </source>
</evidence>
<keyword evidence="13" id="KW-1185">Reference proteome</keyword>
<proteinExistence type="inferred from homology"/>
<feature type="region of interest" description="Disordered" evidence="11">
    <location>
        <begin position="1"/>
        <end position="23"/>
    </location>
</feature>
<dbReference type="PANTHER" id="PTHR35091:SF2">
    <property type="entry name" value="FLAGELLAR PROTEIN FLIL"/>
    <property type="match status" value="1"/>
</dbReference>
<protein>
    <recommendedName>
        <fullName evidence="10">Flagellar protein FliL</fullName>
    </recommendedName>
</protein>
<evidence type="ECO:0000256" key="8">
    <source>
        <dbReference type="ARBA" id="ARBA00022989"/>
    </source>
</evidence>
<evidence type="ECO:0000256" key="5">
    <source>
        <dbReference type="ARBA" id="ARBA00022500"/>
    </source>
</evidence>
<evidence type="ECO:0000256" key="1">
    <source>
        <dbReference type="ARBA" id="ARBA00002254"/>
    </source>
</evidence>
<gene>
    <name evidence="12" type="ORF">DOK76_07780</name>
</gene>
<evidence type="ECO:0000256" key="9">
    <source>
        <dbReference type="ARBA" id="ARBA00023136"/>
    </source>
</evidence>
<sequence length="180" mass="20169">MAKEKEEQEKEIEAVVDEEHETSGKSKKKINTKIILIVTISIVCVVAATAGTILGNMLSGKDRDKGQVEAVEKKYNKDEVSVPLEEFLVNLADNKEGETSYIRIEISLLTNNAKNAEIIESNKDLIRDSVINKLRQKEANEILADKNGVNNLKEELRDQINKDYGSALVREVFITNLVIQ</sequence>
<comment type="subcellular location">
    <subcellularLocation>
        <location evidence="2">Cell membrane</location>
        <topology evidence="2">Single-pass membrane protein</topology>
    </subcellularLocation>
</comment>
<keyword evidence="7 10" id="KW-0283">Flagellar rotation</keyword>
<keyword evidence="12" id="KW-0966">Cell projection</keyword>
<evidence type="ECO:0000256" key="7">
    <source>
        <dbReference type="ARBA" id="ARBA00022779"/>
    </source>
</evidence>
<feature type="transmembrane region" description="Helical" evidence="10">
    <location>
        <begin position="34"/>
        <end position="58"/>
    </location>
</feature>
<evidence type="ECO:0000256" key="10">
    <source>
        <dbReference type="RuleBase" id="RU364125"/>
    </source>
</evidence>